<evidence type="ECO:0000313" key="4">
    <source>
        <dbReference type="EMBL" id="KEQ94115.1"/>
    </source>
</evidence>
<dbReference type="InterPro" id="IPR000177">
    <property type="entry name" value="Apple"/>
</dbReference>
<sequence>MPSANESNGRTYTLLPSRFSAIPSPRHVSVIGLSGMRGIKNSCISIRRDLTLCQHPHQQLNPSQQAPSALSCHSFIDTNSSLSLHHYQLRPLLDATSLPHFFQSFDMRRGIAALAVCASFVSAQSTTSIDIDAISVAIPTTVFNLPVVYVTAEDAPTVTATTLASSAIPSSDPSATNVFDSPADVTAALSSASELAAATSSAAVDKRAASSCVPQPTGINYAVQPDTAAGWVADTHFPSVASAANAAVPAGYVSSFVGLNASNSADGYAGFTLMSSYDVAGCAAKCNAISSCKSFNIYFERDPSVNPDDTTCSDPASYVQVKCVYWQGAVTTDNANNFGQWRNQFQVLIAGSNGYINSAYAAALASGKVPSDAIAPTSQESSSQSTYDIYSGYDSNVGAYSNAQASKSYQDCETACDADSSCNAFTYVGGANGVGSGTCWLKQKLGKPTSAGTNVVTGSKTGKINVLTVISAFYDDLDVTNTVKGFKSGNNININTANMVSQFGSDPYSGQQKALSILFSNGTATRVFIATDNTGSYTLAPGGSNAAPNVVDTNVAPNTASSSIFSIVYGKAQLTSQSTYNTYNGYLSAHNQFYIGNGEMGVDTWPGVRKTGIFWYTTGGSIVAKAFREYGYYTF</sequence>
<evidence type="ECO:0000313" key="5">
    <source>
        <dbReference type="Proteomes" id="UP000030641"/>
    </source>
</evidence>
<dbReference type="HOGENOM" id="CLU_430813_0_0_1"/>
<dbReference type="PANTHER" id="PTHR36578">
    <property type="entry name" value="CHROMOSOME 15, WHOLE GENOME SHOTGUN SEQUENCE"/>
    <property type="match status" value="1"/>
</dbReference>
<dbReference type="GO" id="GO:0005576">
    <property type="term" value="C:extracellular region"/>
    <property type="evidence" value="ECO:0007669"/>
    <property type="project" value="InterPro"/>
</dbReference>
<organism evidence="4 5">
    <name type="scientific">Aureobasidium subglaciale (strain EXF-2481)</name>
    <name type="common">Aureobasidium pullulans var. subglaciale</name>
    <dbReference type="NCBI Taxonomy" id="1043005"/>
    <lineage>
        <taxon>Eukaryota</taxon>
        <taxon>Fungi</taxon>
        <taxon>Dikarya</taxon>
        <taxon>Ascomycota</taxon>
        <taxon>Pezizomycotina</taxon>
        <taxon>Dothideomycetes</taxon>
        <taxon>Dothideomycetidae</taxon>
        <taxon>Dothideales</taxon>
        <taxon>Saccotheciaceae</taxon>
        <taxon>Aureobasidium</taxon>
    </lineage>
</organism>
<dbReference type="EMBL" id="KL584763">
    <property type="protein sequence ID" value="KEQ94115.1"/>
    <property type="molecule type" value="Genomic_DNA"/>
</dbReference>
<dbReference type="AlphaFoldDB" id="A0A074Y8S5"/>
<evidence type="ECO:0000256" key="2">
    <source>
        <dbReference type="ARBA" id="ARBA00023157"/>
    </source>
</evidence>
<evidence type="ECO:0000256" key="1">
    <source>
        <dbReference type="ARBA" id="ARBA00022737"/>
    </source>
</evidence>
<dbReference type="SMART" id="SM00223">
    <property type="entry name" value="APPLE"/>
    <property type="match status" value="1"/>
</dbReference>
<gene>
    <name evidence="4" type="ORF">AUEXF2481DRAFT_41303</name>
</gene>
<dbReference type="GeneID" id="25366837"/>
<dbReference type="GO" id="GO:0006508">
    <property type="term" value="P:proteolysis"/>
    <property type="evidence" value="ECO:0007669"/>
    <property type="project" value="InterPro"/>
</dbReference>
<protein>
    <recommendedName>
        <fullName evidence="3">Apple domain-containing protein</fullName>
    </recommendedName>
</protein>
<feature type="domain" description="Apple" evidence="3">
    <location>
        <begin position="388"/>
        <end position="462"/>
    </location>
</feature>
<name>A0A074Y8S5_AURSE</name>
<reference evidence="4 5" key="1">
    <citation type="journal article" date="2014" name="BMC Genomics">
        <title>Genome sequencing of four Aureobasidium pullulans varieties: biotechnological potential, stress tolerance, and description of new species.</title>
        <authorList>
            <person name="Gostin Ar C."/>
            <person name="Ohm R.A."/>
            <person name="Kogej T."/>
            <person name="Sonjak S."/>
            <person name="Turk M."/>
            <person name="Zajc J."/>
            <person name="Zalar P."/>
            <person name="Grube M."/>
            <person name="Sun H."/>
            <person name="Han J."/>
            <person name="Sharma A."/>
            <person name="Chiniquy J."/>
            <person name="Ngan C.Y."/>
            <person name="Lipzen A."/>
            <person name="Barry K."/>
            <person name="Grigoriev I.V."/>
            <person name="Gunde-Cimerman N."/>
        </authorList>
    </citation>
    <scope>NUCLEOTIDE SEQUENCE [LARGE SCALE GENOMIC DNA]</scope>
    <source>
        <strain evidence="4 5">EXF-2481</strain>
    </source>
</reference>
<dbReference type="Proteomes" id="UP000030641">
    <property type="component" value="Unassembled WGS sequence"/>
</dbReference>
<dbReference type="Pfam" id="PF14295">
    <property type="entry name" value="PAN_4"/>
    <property type="match status" value="2"/>
</dbReference>
<dbReference type="Gene3D" id="3.50.4.10">
    <property type="entry name" value="Hepatocyte Growth Factor"/>
    <property type="match status" value="1"/>
</dbReference>
<proteinExistence type="predicted"/>
<keyword evidence="5" id="KW-1185">Reference proteome</keyword>
<keyword evidence="1" id="KW-0677">Repeat</keyword>
<dbReference type="InParanoid" id="A0A074Y8S5"/>
<evidence type="ECO:0000259" key="3">
    <source>
        <dbReference type="SMART" id="SM00223"/>
    </source>
</evidence>
<dbReference type="STRING" id="1043005.A0A074Y8S5"/>
<dbReference type="PANTHER" id="PTHR36578:SF1">
    <property type="entry name" value="APPLE DOMAIN-CONTAINING PROTEIN"/>
    <property type="match status" value="1"/>
</dbReference>
<accession>A0A074Y8S5</accession>
<dbReference type="OrthoDB" id="271448at2759"/>
<dbReference type="RefSeq" id="XP_013342577.1">
    <property type="nucleotide sequence ID" value="XM_013487123.1"/>
</dbReference>
<keyword evidence="2" id="KW-1015">Disulfide bond</keyword>
<dbReference type="InterPro" id="IPR003609">
    <property type="entry name" value="Pan_app"/>
</dbReference>